<reference evidence="3" key="1">
    <citation type="submission" date="2016-10" db="EMBL/GenBank/DDBJ databases">
        <authorList>
            <person name="Varghese N."/>
            <person name="Submissions S."/>
        </authorList>
    </citation>
    <scope>NUCLEOTIDE SEQUENCE [LARGE SCALE GENOMIC DNA]</scope>
    <source>
        <strain evidence="3">DSM 19482</strain>
    </source>
</reference>
<accession>A0A1U7PWS2</accession>
<feature type="region of interest" description="Disordered" evidence="1">
    <location>
        <begin position="65"/>
        <end position="85"/>
    </location>
</feature>
<dbReference type="OrthoDB" id="1263785at2"/>
<evidence type="ECO:0000256" key="1">
    <source>
        <dbReference type="SAM" id="MobiDB-lite"/>
    </source>
</evidence>
<proteinExistence type="predicted"/>
<dbReference type="EMBL" id="FTPU01000009">
    <property type="protein sequence ID" value="SIT96412.1"/>
    <property type="molecule type" value="Genomic_DNA"/>
</dbReference>
<dbReference type="AlphaFoldDB" id="A0A1U7PWS2"/>
<gene>
    <name evidence="2" type="ORF">SAMN05660493_01091</name>
</gene>
<keyword evidence="3" id="KW-1185">Reference proteome</keyword>
<dbReference type="Proteomes" id="UP000187261">
    <property type="component" value="Unassembled WGS sequence"/>
</dbReference>
<sequence length="85" mass="8910">MKKTVILLASVVLLVSCNLPQGGNKRVLKQTEDVVAYNDPGAPHGTYKPTADSAKAVQPVVSDSAKTVTNEVKPSAAAEVPKTEH</sequence>
<evidence type="ECO:0008006" key="4">
    <source>
        <dbReference type="Google" id="ProtNLM"/>
    </source>
</evidence>
<dbReference type="PROSITE" id="PS51257">
    <property type="entry name" value="PROKAR_LIPOPROTEIN"/>
    <property type="match status" value="1"/>
</dbReference>
<protein>
    <recommendedName>
        <fullName evidence="4">Lipoprotein</fullName>
    </recommendedName>
</protein>
<name>A0A1U7PWS2_9FLAO</name>
<evidence type="ECO:0000313" key="3">
    <source>
        <dbReference type="Proteomes" id="UP000187261"/>
    </source>
</evidence>
<dbReference type="RefSeq" id="WP_076782459.1">
    <property type="nucleotide sequence ID" value="NZ_FTPU01000009.1"/>
</dbReference>
<organism evidence="2 3">
    <name type="scientific">Epilithonimonas bovis DSM 19482</name>
    <dbReference type="NCBI Taxonomy" id="1121284"/>
    <lineage>
        <taxon>Bacteria</taxon>
        <taxon>Pseudomonadati</taxon>
        <taxon>Bacteroidota</taxon>
        <taxon>Flavobacteriia</taxon>
        <taxon>Flavobacteriales</taxon>
        <taxon>Weeksellaceae</taxon>
        <taxon>Chryseobacterium group</taxon>
        <taxon>Epilithonimonas</taxon>
    </lineage>
</organism>
<evidence type="ECO:0000313" key="2">
    <source>
        <dbReference type="EMBL" id="SIT96412.1"/>
    </source>
</evidence>
<dbReference type="STRING" id="1121284.SAMN05660493_01091"/>